<feature type="region of interest" description="Disordered" evidence="2">
    <location>
        <begin position="711"/>
        <end position="848"/>
    </location>
</feature>
<feature type="region of interest" description="Disordered" evidence="2">
    <location>
        <begin position="1"/>
        <end position="44"/>
    </location>
</feature>
<dbReference type="InterPro" id="IPR036864">
    <property type="entry name" value="Zn2-C6_fun-type_DNA-bd_sf"/>
</dbReference>
<reference evidence="4 5" key="1">
    <citation type="journal article" date="2021" name="Nat. Commun.">
        <title>Genetic determinants of endophytism in the Arabidopsis root mycobiome.</title>
        <authorList>
            <person name="Mesny F."/>
            <person name="Miyauchi S."/>
            <person name="Thiergart T."/>
            <person name="Pickel B."/>
            <person name="Atanasova L."/>
            <person name="Karlsson M."/>
            <person name="Huettel B."/>
            <person name="Barry K.W."/>
            <person name="Haridas S."/>
            <person name="Chen C."/>
            <person name="Bauer D."/>
            <person name="Andreopoulos W."/>
            <person name="Pangilinan J."/>
            <person name="LaButti K."/>
            <person name="Riley R."/>
            <person name="Lipzen A."/>
            <person name="Clum A."/>
            <person name="Drula E."/>
            <person name="Henrissat B."/>
            <person name="Kohler A."/>
            <person name="Grigoriev I.V."/>
            <person name="Martin F.M."/>
            <person name="Hacquard S."/>
        </authorList>
    </citation>
    <scope>NUCLEOTIDE SEQUENCE [LARGE SCALE GENOMIC DNA]</scope>
    <source>
        <strain evidence="4 5">MPI-SDFR-AT-0080</strain>
    </source>
</reference>
<feature type="compositionally biased region" description="Basic and acidic residues" evidence="2">
    <location>
        <begin position="813"/>
        <end position="829"/>
    </location>
</feature>
<keyword evidence="5" id="KW-1185">Reference proteome</keyword>
<feature type="domain" description="Zn(2)-C6 fungal-type" evidence="3">
    <location>
        <begin position="102"/>
        <end position="145"/>
    </location>
</feature>
<feature type="compositionally biased region" description="Basic and acidic residues" evidence="2">
    <location>
        <begin position="401"/>
        <end position="412"/>
    </location>
</feature>
<dbReference type="EMBL" id="JAGTJR010000032">
    <property type="protein sequence ID" value="KAH7038896.1"/>
    <property type="molecule type" value="Genomic_DNA"/>
</dbReference>
<dbReference type="SMART" id="SM00066">
    <property type="entry name" value="GAL4"/>
    <property type="match status" value="1"/>
</dbReference>
<feature type="region of interest" description="Disordered" evidence="2">
    <location>
        <begin position="252"/>
        <end position="303"/>
    </location>
</feature>
<feature type="region of interest" description="Disordered" evidence="2">
    <location>
        <begin position="487"/>
        <end position="533"/>
    </location>
</feature>
<evidence type="ECO:0000259" key="3">
    <source>
        <dbReference type="SMART" id="SM00066"/>
    </source>
</evidence>
<dbReference type="CDD" id="cd00067">
    <property type="entry name" value="GAL4"/>
    <property type="match status" value="1"/>
</dbReference>
<sequence>MTDDDRFNGSTMSGGNDTPNSLDYEADMPGTSTSGQPGFKPKEAIDPELRLLMSSEMERAPSSDTNINGADQESTGNAAHSRPVRVRKQTSPLKELPPLEGFVPRRRCQTCKALKRRCSGEDPCGLCAAVGRECLADKEFMQTQTNKLMERHKKYQASKKETKIQERIQSSKLFQPRHEKTIGVHLSDEVEKAGRVAEEGKRMGATQRSVSEAPPVIMLRQKDAPARAFSAPISSVPTPPTTVDSVSANTHNIMPLGRPPMTVNNSSASSAAPPPTSPPPAGFNASDRFTEAPTDVTAMPPRVAPEAINGASIAAAADAAMPRASATTDLPAALQAPASAAGSQTNSRGAAAPSPFTCSTTSEGLPSGATVQFPAIPPWSAPSTMTERALPDSGELPAPGKKRDTKTSKKETAAAPKEKKKKAESQQTTKKRGPKMKAVAGGQDTLGEKMAATTPHKPAKQEPAVKGTGLKLATPVQSSLLRNEIFLDDSNSPGSTRDAQTVSQASPSSQIVTSEDVSNGSSLKLTRPLLPQSHPDRHLRQELEHKADGLDTRQVLALDTVEKNAIRAASGSPGMFASMQQAFSVFQKDHVESDLERNNVLSSGLARLRALVQPVPDTPMPKARGGTVWPPEITTPASTRKQTPIPAHLQFESPSPTPPPPMFRFSTGDFQNDTTAFPFHKRGPPLPSNDGTDAFMAAVMARKVPTALHIPPDRIKGSYSPSSQAAIDGRASSTTTRTATSSPTPTAPFATAFNTPNALTPTKRSHPSSSNYSSSTNPPNKRIRSGSQQQQQAAAPTTTTAPPFHTHNILDLSTEHADASPRALADRVTRRAAPIDETSTSTPASGRALSAAETRAIVAYAPGVERATYTRLTPWEAVMAESERYLWWFEKTFELAEPGYYVPAPGHVSVTFFYLFGERFFGFRRDQLGEAEARFAAAGGVGPGVETGEGLAGGDEEGVEEIRSDGYYD</sequence>
<evidence type="ECO:0000313" key="4">
    <source>
        <dbReference type="EMBL" id="KAH7038896.1"/>
    </source>
</evidence>
<dbReference type="Proteomes" id="UP000774617">
    <property type="component" value="Unassembled WGS sequence"/>
</dbReference>
<feature type="compositionally biased region" description="Low complexity" evidence="2">
    <location>
        <begin position="788"/>
        <end position="803"/>
    </location>
</feature>
<feature type="compositionally biased region" description="Polar residues" evidence="2">
    <location>
        <begin position="8"/>
        <end position="21"/>
    </location>
</feature>
<organism evidence="4 5">
    <name type="scientific">Macrophomina phaseolina</name>
    <dbReference type="NCBI Taxonomy" id="35725"/>
    <lineage>
        <taxon>Eukaryota</taxon>
        <taxon>Fungi</taxon>
        <taxon>Dikarya</taxon>
        <taxon>Ascomycota</taxon>
        <taxon>Pezizomycotina</taxon>
        <taxon>Dothideomycetes</taxon>
        <taxon>Dothideomycetes incertae sedis</taxon>
        <taxon>Botryosphaeriales</taxon>
        <taxon>Botryosphaeriaceae</taxon>
        <taxon>Macrophomina</taxon>
    </lineage>
</organism>
<feature type="compositionally biased region" description="Pro residues" evidence="2">
    <location>
        <begin position="272"/>
        <end position="281"/>
    </location>
</feature>
<feature type="compositionally biased region" description="Polar residues" evidence="2">
    <location>
        <begin position="489"/>
        <end position="524"/>
    </location>
</feature>
<proteinExistence type="predicted"/>
<protein>
    <recommendedName>
        <fullName evidence="3">Zn(2)-C6 fungal-type domain-containing protein</fullName>
    </recommendedName>
</protein>
<feature type="region of interest" description="Disordered" evidence="2">
    <location>
        <begin position="58"/>
        <end position="98"/>
    </location>
</feature>
<feature type="compositionally biased region" description="Basic and acidic residues" evidence="2">
    <location>
        <begin position="960"/>
        <end position="969"/>
    </location>
</feature>
<feature type="compositionally biased region" description="Low complexity" evidence="2">
    <location>
        <begin position="767"/>
        <end position="780"/>
    </location>
</feature>
<feature type="compositionally biased region" description="Low complexity" evidence="2">
    <location>
        <begin position="316"/>
        <end position="344"/>
    </location>
</feature>
<feature type="region of interest" description="Disordered" evidence="2">
    <location>
        <begin position="946"/>
        <end position="969"/>
    </location>
</feature>
<evidence type="ECO:0000313" key="5">
    <source>
        <dbReference type="Proteomes" id="UP000774617"/>
    </source>
</evidence>
<feature type="compositionally biased region" description="Low complexity" evidence="2">
    <location>
        <begin position="730"/>
        <end position="758"/>
    </location>
</feature>
<accession>A0ABQ8FZU6</accession>
<feature type="region of interest" description="Disordered" evidence="2">
    <location>
        <begin position="316"/>
        <end position="470"/>
    </location>
</feature>
<keyword evidence="1" id="KW-0539">Nucleus</keyword>
<feature type="compositionally biased region" description="Polar residues" evidence="2">
    <location>
        <begin position="62"/>
        <end position="78"/>
    </location>
</feature>
<evidence type="ECO:0000256" key="2">
    <source>
        <dbReference type="SAM" id="MobiDB-lite"/>
    </source>
</evidence>
<dbReference type="Pfam" id="PF00172">
    <property type="entry name" value="Zn_clus"/>
    <property type="match status" value="1"/>
</dbReference>
<dbReference type="SUPFAM" id="SSF57701">
    <property type="entry name" value="Zn2/Cys6 DNA-binding domain"/>
    <property type="match status" value="1"/>
</dbReference>
<dbReference type="InterPro" id="IPR001138">
    <property type="entry name" value="Zn2Cys6_DnaBD"/>
</dbReference>
<evidence type="ECO:0000256" key="1">
    <source>
        <dbReference type="ARBA" id="ARBA00023242"/>
    </source>
</evidence>
<name>A0ABQ8FZU6_9PEZI</name>
<gene>
    <name evidence="4" type="ORF">B0J12DRAFT_703046</name>
</gene>
<comment type="caution">
    <text evidence="4">The sequence shown here is derived from an EMBL/GenBank/DDBJ whole genome shotgun (WGS) entry which is preliminary data.</text>
</comment>